<dbReference type="AlphaFoldDB" id="A0A059BAQ2"/>
<dbReference type="InParanoid" id="A0A059BAQ2"/>
<evidence type="ECO:0000313" key="1">
    <source>
        <dbReference type="EMBL" id="KCW63203.1"/>
    </source>
</evidence>
<proteinExistence type="predicted"/>
<reference evidence="1" key="1">
    <citation type="submission" date="2013-07" db="EMBL/GenBank/DDBJ databases">
        <title>The genome of Eucalyptus grandis.</title>
        <authorList>
            <person name="Schmutz J."/>
            <person name="Hayes R."/>
            <person name="Myburg A."/>
            <person name="Tuskan G."/>
            <person name="Grattapaglia D."/>
            <person name="Rokhsar D.S."/>
        </authorList>
    </citation>
    <scope>NUCLEOTIDE SEQUENCE</scope>
    <source>
        <tissue evidence="1">Leaf extractions</tissue>
    </source>
</reference>
<name>A0A059BAQ2_EUCGR</name>
<dbReference type="EMBL" id="KK198759">
    <property type="protein sequence ID" value="KCW63203.1"/>
    <property type="molecule type" value="Genomic_DNA"/>
</dbReference>
<accession>A0A059BAQ2</accession>
<protein>
    <submittedName>
        <fullName evidence="1">Uncharacterized protein</fullName>
    </submittedName>
</protein>
<organism evidence="1">
    <name type="scientific">Eucalyptus grandis</name>
    <name type="common">Flooded gum</name>
    <dbReference type="NCBI Taxonomy" id="71139"/>
    <lineage>
        <taxon>Eukaryota</taxon>
        <taxon>Viridiplantae</taxon>
        <taxon>Streptophyta</taxon>
        <taxon>Embryophyta</taxon>
        <taxon>Tracheophyta</taxon>
        <taxon>Spermatophyta</taxon>
        <taxon>Magnoliopsida</taxon>
        <taxon>eudicotyledons</taxon>
        <taxon>Gunneridae</taxon>
        <taxon>Pentapetalae</taxon>
        <taxon>rosids</taxon>
        <taxon>malvids</taxon>
        <taxon>Myrtales</taxon>
        <taxon>Myrtaceae</taxon>
        <taxon>Myrtoideae</taxon>
        <taxon>Eucalypteae</taxon>
        <taxon>Eucalyptus</taxon>
    </lineage>
</organism>
<sequence length="66" mass="7466">MAAFKLWPRLVHGRSSLTSIPLFFLLLFDLAVPSRRDLKLAVKAHGHGHAAFARSMEEPPREPWTS</sequence>
<dbReference type="Gramene" id="KCW63203">
    <property type="protein sequence ID" value="KCW63203"/>
    <property type="gene ID" value="EUGRSUZ_G00818"/>
</dbReference>
<gene>
    <name evidence="1" type="ORF">EUGRSUZ_G00818</name>
</gene>